<dbReference type="OrthoDB" id="6154566at2759"/>
<dbReference type="Proteomes" id="UP001142489">
    <property type="component" value="Unassembled WGS sequence"/>
</dbReference>
<protein>
    <submittedName>
        <fullName evidence="1">Uncharacterized protein</fullName>
    </submittedName>
</protein>
<name>A0A9Q0XQ44_9SAUR</name>
<evidence type="ECO:0000313" key="2">
    <source>
        <dbReference type="Proteomes" id="UP001142489"/>
    </source>
</evidence>
<evidence type="ECO:0000313" key="1">
    <source>
        <dbReference type="EMBL" id="KAJ7324291.1"/>
    </source>
</evidence>
<proteinExistence type="predicted"/>
<dbReference type="AlphaFoldDB" id="A0A9Q0XQ44"/>
<accession>A0A9Q0XQ44</accession>
<dbReference type="EMBL" id="JAPFRF010000008">
    <property type="protein sequence ID" value="KAJ7324291.1"/>
    <property type="molecule type" value="Genomic_DNA"/>
</dbReference>
<sequence length="158" mass="18647">MGLSIDDLLVEGTTQIKTLIKQRIQDIERQRDIAQSPLFRAPIKTRYVMRMANYLSQLEDPAYRRAFTLARCSVIPSRVLEGRYKKIPYEDRRCTCSQREAESMVHMFFCCPFHHLYRERFIHPCLDRLTVETNEMGDHKVGKSIHTLPLLGKKQLYK</sequence>
<keyword evidence="2" id="KW-1185">Reference proteome</keyword>
<comment type="caution">
    <text evidence="1">The sequence shown here is derived from an EMBL/GenBank/DDBJ whole genome shotgun (WGS) entry which is preliminary data.</text>
</comment>
<organism evidence="1 2">
    <name type="scientific">Phrynocephalus forsythii</name>
    <dbReference type="NCBI Taxonomy" id="171643"/>
    <lineage>
        <taxon>Eukaryota</taxon>
        <taxon>Metazoa</taxon>
        <taxon>Chordata</taxon>
        <taxon>Craniata</taxon>
        <taxon>Vertebrata</taxon>
        <taxon>Euteleostomi</taxon>
        <taxon>Lepidosauria</taxon>
        <taxon>Squamata</taxon>
        <taxon>Bifurcata</taxon>
        <taxon>Unidentata</taxon>
        <taxon>Episquamata</taxon>
        <taxon>Toxicofera</taxon>
        <taxon>Iguania</taxon>
        <taxon>Acrodonta</taxon>
        <taxon>Agamidae</taxon>
        <taxon>Agaminae</taxon>
        <taxon>Phrynocephalus</taxon>
    </lineage>
</organism>
<reference evidence="1" key="1">
    <citation type="journal article" date="2023" name="DNA Res.">
        <title>Chromosome-level genome assembly of Phrynocephalus forsythii using third-generation DNA sequencing and Hi-C analysis.</title>
        <authorList>
            <person name="Qi Y."/>
            <person name="Zhao W."/>
            <person name="Zhao Y."/>
            <person name="Niu C."/>
            <person name="Cao S."/>
            <person name="Zhang Y."/>
        </authorList>
    </citation>
    <scope>NUCLEOTIDE SEQUENCE</scope>
    <source>
        <tissue evidence="1">Muscle</tissue>
    </source>
</reference>
<gene>
    <name evidence="1" type="ORF">JRQ81_017311</name>
</gene>